<dbReference type="Gene3D" id="2.30.30.40">
    <property type="entry name" value="SH3 Domains"/>
    <property type="match status" value="1"/>
</dbReference>
<feature type="domain" description="SH3" evidence="3">
    <location>
        <begin position="170"/>
        <end position="227"/>
    </location>
</feature>
<keyword evidence="5" id="KW-1185">Reference proteome</keyword>
<dbReference type="EMBL" id="JBBCAQ010000034">
    <property type="protein sequence ID" value="KAK7579671.1"/>
    <property type="molecule type" value="Genomic_DNA"/>
</dbReference>
<dbReference type="InterPro" id="IPR001452">
    <property type="entry name" value="SH3_domain"/>
</dbReference>
<evidence type="ECO:0000313" key="4">
    <source>
        <dbReference type="EMBL" id="KAK7579671.1"/>
    </source>
</evidence>
<accession>A0AAN9Y078</accession>
<reference evidence="4 5" key="1">
    <citation type="submission" date="2024-03" db="EMBL/GenBank/DDBJ databases">
        <title>Adaptation during the transition from Ophiocordyceps entomopathogen to insect associate is accompanied by gene loss and intensified selection.</title>
        <authorList>
            <person name="Ward C.M."/>
            <person name="Onetto C.A."/>
            <person name="Borneman A.R."/>
        </authorList>
    </citation>
    <scope>NUCLEOTIDE SEQUENCE [LARGE SCALE GENOMIC DNA]</scope>
    <source>
        <strain evidence="4">AWRI1</strain>
        <tissue evidence="4">Single Adult Female</tissue>
    </source>
</reference>
<dbReference type="InterPro" id="IPR036028">
    <property type="entry name" value="SH3-like_dom_sf"/>
</dbReference>
<organism evidence="4 5">
    <name type="scientific">Parthenolecanium corni</name>
    <dbReference type="NCBI Taxonomy" id="536013"/>
    <lineage>
        <taxon>Eukaryota</taxon>
        <taxon>Metazoa</taxon>
        <taxon>Ecdysozoa</taxon>
        <taxon>Arthropoda</taxon>
        <taxon>Hexapoda</taxon>
        <taxon>Insecta</taxon>
        <taxon>Pterygota</taxon>
        <taxon>Neoptera</taxon>
        <taxon>Paraneoptera</taxon>
        <taxon>Hemiptera</taxon>
        <taxon>Sternorrhyncha</taxon>
        <taxon>Coccoidea</taxon>
        <taxon>Coccidae</taxon>
        <taxon>Parthenolecanium</taxon>
    </lineage>
</organism>
<sequence>MLDGKVSQFPVIMIIGQKLQSEYFSQNSHQIYVVTFFLQQENILDIPVVLMCSTILHQQNCNKIYLPLGSIVRAISKFKEWLYVETVHGEDGYIESEICLPLGQSSLSTIHSTPAFGADMTRFLTSNSNIDDTINYSERNIDVLYLQVAGMQHRIENSSRISLVKVHEVKDEVRLFARNDYISNSNQTLSVRRGEVVHLIHAKIKGWFWIRNKENKEGFIPAAITNL</sequence>
<dbReference type="AlphaFoldDB" id="A0AAN9Y078"/>
<comment type="caution">
    <text evidence="4">The sequence shown here is derived from an EMBL/GenBank/DDBJ whole genome shotgun (WGS) entry which is preliminary data.</text>
</comment>
<protein>
    <recommendedName>
        <fullName evidence="3">SH3 domain-containing protein</fullName>
    </recommendedName>
</protein>
<dbReference type="SUPFAM" id="SSF50044">
    <property type="entry name" value="SH3-domain"/>
    <property type="match status" value="1"/>
</dbReference>
<dbReference type="Pfam" id="PF00018">
    <property type="entry name" value="SH3_1"/>
    <property type="match status" value="1"/>
</dbReference>
<keyword evidence="1 2" id="KW-0728">SH3 domain</keyword>
<evidence type="ECO:0000313" key="5">
    <source>
        <dbReference type="Proteomes" id="UP001367676"/>
    </source>
</evidence>
<dbReference type="Proteomes" id="UP001367676">
    <property type="component" value="Unassembled WGS sequence"/>
</dbReference>
<dbReference type="PROSITE" id="PS50002">
    <property type="entry name" value="SH3"/>
    <property type="match status" value="1"/>
</dbReference>
<gene>
    <name evidence="4" type="ORF">V9T40_000300</name>
</gene>
<evidence type="ECO:0000256" key="2">
    <source>
        <dbReference type="PROSITE-ProRule" id="PRU00192"/>
    </source>
</evidence>
<evidence type="ECO:0000259" key="3">
    <source>
        <dbReference type="PROSITE" id="PS50002"/>
    </source>
</evidence>
<proteinExistence type="predicted"/>
<name>A0AAN9Y078_9HEMI</name>
<evidence type="ECO:0000256" key="1">
    <source>
        <dbReference type="ARBA" id="ARBA00022443"/>
    </source>
</evidence>
<dbReference type="CDD" id="cd00174">
    <property type="entry name" value="SH3"/>
    <property type="match status" value="1"/>
</dbReference>